<organism evidence="1">
    <name type="scientific">Phaeodactylum tricornutum</name>
    <name type="common">Diatom</name>
    <dbReference type="NCBI Taxonomy" id="2850"/>
    <lineage>
        <taxon>Eukaryota</taxon>
        <taxon>Sar</taxon>
        <taxon>Stramenopiles</taxon>
        <taxon>Ochrophyta</taxon>
        <taxon>Bacillariophyta</taxon>
        <taxon>Bacillariophyceae</taxon>
        <taxon>Bacillariophycidae</taxon>
        <taxon>Naviculales</taxon>
        <taxon>Phaeodactylaceae</taxon>
        <taxon>Phaeodactylum</taxon>
    </lineage>
</organism>
<dbReference type="Pfam" id="PF04488">
    <property type="entry name" value="Gly_transf_sug"/>
    <property type="match status" value="1"/>
</dbReference>
<dbReference type="EMBL" id="OU594942">
    <property type="protein sequence ID" value="CAG9276849.1"/>
    <property type="molecule type" value="Genomic_DNA"/>
</dbReference>
<dbReference type="GO" id="GO:0000136">
    <property type="term" value="C:mannan polymerase complex"/>
    <property type="evidence" value="ECO:0007669"/>
    <property type="project" value="TreeGrafter"/>
</dbReference>
<accession>A0A8J9S1M4</accession>
<protein>
    <submittedName>
        <fullName evidence="1">Uncharacterized protein</fullName>
    </submittedName>
</protein>
<dbReference type="Proteomes" id="UP000836788">
    <property type="component" value="Chromosome 1"/>
</dbReference>
<dbReference type="InterPro" id="IPR029044">
    <property type="entry name" value="Nucleotide-diphossugar_trans"/>
</dbReference>
<proteinExistence type="predicted"/>
<dbReference type="PANTHER" id="PTHR31834">
    <property type="entry name" value="INITIATION-SPECIFIC ALPHA-1,6-MANNOSYLTRANSFERASE"/>
    <property type="match status" value="1"/>
</dbReference>
<evidence type="ECO:0000313" key="1">
    <source>
        <dbReference type="EMBL" id="CAG9276849.1"/>
    </source>
</evidence>
<dbReference type="GO" id="GO:0006487">
    <property type="term" value="P:protein N-linked glycosylation"/>
    <property type="evidence" value="ECO:0007669"/>
    <property type="project" value="TreeGrafter"/>
</dbReference>
<dbReference type="InterPro" id="IPR039367">
    <property type="entry name" value="Och1-like"/>
</dbReference>
<dbReference type="GO" id="GO:0000009">
    <property type="term" value="F:alpha-1,6-mannosyltransferase activity"/>
    <property type="evidence" value="ECO:0007669"/>
    <property type="project" value="InterPro"/>
</dbReference>
<dbReference type="PANTHER" id="PTHR31834:SF1">
    <property type="entry name" value="INITIATION-SPECIFIC ALPHA-1,6-MANNOSYLTRANSFERASE"/>
    <property type="match status" value="1"/>
</dbReference>
<dbReference type="SUPFAM" id="SSF53448">
    <property type="entry name" value="Nucleotide-diphospho-sugar transferases"/>
    <property type="match status" value="1"/>
</dbReference>
<gene>
    <name evidence="1" type="ORF">PTTT1_LOCUS2005</name>
</gene>
<reference evidence="1" key="1">
    <citation type="submission" date="2022-02" db="EMBL/GenBank/DDBJ databases">
        <authorList>
            <person name="Giguere J D."/>
        </authorList>
    </citation>
    <scope>NUCLEOTIDE SEQUENCE</scope>
    <source>
        <strain evidence="1">CCAP 1055/1</strain>
    </source>
</reference>
<dbReference type="Gene3D" id="3.90.550.20">
    <property type="match status" value="1"/>
</dbReference>
<dbReference type="AlphaFoldDB" id="A0A8J9S1M4"/>
<dbReference type="InterPro" id="IPR007577">
    <property type="entry name" value="GlycoTrfase_DXD_sugar-bd_CS"/>
</dbReference>
<sequence length="773" mass="86558">MAAANVKEVWKPVRKSVLYLIAAVALAISASTVGGNSLPAGSRTQVEAVDDVGTSAQDNSHSRRLLGYQRVTVYTTAPEADQDNPIARKQLADLIASLPTDVTTLDVVALNLMEQRHFLEQNCYGKEEDNMPVKMSALKRFDELRTRGQDHLATEVYKWCALKTKPYLSDSVAYIDSSSPLLMRLQDFLSDVQNVVVLGDDYFPHTAHGSLIVLRDNQLYVAEQMMKVLLETPAEHLEVNPLLLPQRLYEAVAFASAKKHPKPGKVGDFLLLKETCRMDPLRRHNDDAKGWTDTQTRRHVHHCPERAGFCCSIHDISRNRVVLMSRHPLLPFQILSQSFSRPYNAEADHYEEDELPYITTIQATFHERPADMPETPNFYALLAAKDCLPDKEECSKCCRNQAGATRELCAKDCPCYAKALCSDKPPPKHVAHTWTVTPPAYTRDPNRVVPRIVHQTWFEDLAQDRYPNMSRMVQSFRNSGWEYKFYNDDDAVNFLSTHFPPEVREAYEALRPGAFKADLFRYCVLLIHGGLYADVDIMLESALDAAIGPDVGFMVPTDEPGMATNHRMCLWNGMIAAAPGHPYLAKAIETVVNQVRNRFTSVDIDATLCPNPELSISHAYDTLFTAGPCLLGASINRVLGRHPQKSFTAGEINILADRRQLEAGTSFIVGDGVALEARVPGRSVILKQDKWDMGAHRFTYVERNLVVSATDLQDSNDRDTHKKNKKTEHYSTTHAKTGIYGLEGLYTDTRIANEDIRIILDVSKQASVPSSTS</sequence>
<name>A0A8J9S1M4_PHATR</name>